<reference evidence="7 8" key="1">
    <citation type="submission" date="2016-11" db="EMBL/GenBank/DDBJ databases">
        <authorList>
            <person name="Jaros S."/>
            <person name="Januszkiewicz K."/>
            <person name="Wedrychowicz H."/>
        </authorList>
    </citation>
    <scope>NUCLEOTIDE SEQUENCE [LARGE SCALE GENOMIC DNA]</scope>
    <source>
        <strain evidence="7 8">GAS242</strain>
    </source>
</reference>
<keyword evidence="2" id="KW-0479">Metal-binding</keyword>
<dbReference type="GO" id="GO:0046872">
    <property type="term" value="F:metal ion binding"/>
    <property type="evidence" value="ECO:0007669"/>
    <property type="project" value="UniProtKB-KW"/>
</dbReference>
<dbReference type="GO" id="GO:0016787">
    <property type="term" value="F:hydrolase activity"/>
    <property type="evidence" value="ECO:0007669"/>
    <property type="project" value="UniProtKB-KW"/>
</dbReference>
<dbReference type="SMART" id="SM00849">
    <property type="entry name" value="Lactamase_B"/>
    <property type="match status" value="1"/>
</dbReference>
<dbReference type="InterPro" id="IPR001279">
    <property type="entry name" value="Metallo-B-lactamas"/>
</dbReference>
<evidence type="ECO:0000256" key="4">
    <source>
        <dbReference type="ARBA" id="ARBA00022833"/>
    </source>
</evidence>
<evidence type="ECO:0000313" key="7">
    <source>
        <dbReference type="EMBL" id="SHG60001.1"/>
    </source>
</evidence>
<evidence type="ECO:0000256" key="2">
    <source>
        <dbReference type="ARBA" id="ARBA00022723"/>
    </source>
</evidence>
<evidence type="ECO:0000256" key="1">
    <source>
        <dbReference type="ARBA" id="ARBA00007749"/>
    </source>
</evidence>
<dbReference type="Gene3D" id="3.60.15.10">
    <property type="entry name" value="Ribonuclease Z/Hydroxyacylglutathione hydrolase-like"/>
    <property type="match status" value="1"/>
</dbReference>
<dbReference type="EMBL" id="LT670818">
    <property type="protein sequence ID" value="SHG60001.1"/>
    <property type="molecule type" value="Genomic_DNA"/>
</dbReference>
<evidence type="ECO:0000256" key="5">
    <source>
        <dbReference type="SAM" id="MobiDB-lite"/>
    </source>
</evidence>
<keyword evidence="4" id="KW-0862">Zinc</keyword>
<comment type="similarity">
    <text evidence="1">Belongs to the metallo-beta-lactamase superfamily.</text>
</comment>
<dbReference type="PANTHER" id="PTHR42978:SF6">
    <property type="entry name" value="QUORUM-QUENCHING LACTONASE YTNP-RELATED"/>
    <property type="match status" value="1"/>
</dbReference>
<dbReference type="AlphaFoldDB" id="A0A1M5L4T6"/>
<accession>A0A1M5L4T6</accession>
<evidence type="ECO:0000256" key="3">
    <source>
        <dbReference type="ARBA" id="ARBA00022801"/>
    </source>
</evidence>
<organism evidence="7 8">
    <name type="scientific">Bradyrhizobium erythrophlei</name>
    <dbReference type="NCBI Taxonomy" id="1437360"/>
    <lineage>
        <taxon>Bacteria</taxon>
        <taxon>Pseudomonadati</taxon>
        <taxon>Pseudomonadota</taxon>
        <taxon>Alphaproteobacteria</taxon>
        <taxon>Hyphomicrobiales</taxon>
        <taxon>Nitrobacteraceae</taxon>
        <taxon>Bradyrhizobium</taxon>
    </lineage>
</organism>
<evidence type="ECO:0000259" key="6">
    <source>
        <dbReference type="SMART" id="SM00849"/>
    </source>
</evidence>
<proteinExistence type="inferred from homology"/>
<dbReference type="InterPro" id="IPR036866">
    <property type="entry name" value="RibonucZ/Hydroxyglut_hydro"/>
</dbReference>
<feature type="region of interest" description="Disordered" evidence="5">
    <location>
        <begin position="1"/>
        <end position="21"/>
    </location>
</feature>
<dbReference type="OrthoDB" id="9803916at2"/>
<dbReference type="Pfam" id="PF00753">
    <property type="entry name" value="Lactamase_B"/>
    <property type="match status" value="1"/>
</dbReference>
<evidence type="ECO:0000313" key="8">
    <source>
        <dbReference type="Proteomes" id="UP000190675"/>
    </source>
</evidence>
<sequence>MIEARTDPFENAFSPAASRSTPAANNFSFVQGEFSITVLSDGFITVPIDIVEGTPGERAEILRRTGDIKAGLVESKTNIPVIRRGRDLIIVDVGSGDKYQPTDGRLFGNLKASGINPDAITKVIFTHAHPDHVWGTLTETGSLRFKNATYYVGAAEWDYWMNPDYLTMMPFELHEFARGAQRDLGAIKDRVVMLKPGDDIVSGLRAIDTAGHTPGHLSLEMAGGEGLIITADAATNEIASFQHPRSRFGYDTIPELAIENRARLIERAAADRTSLLGYHWTYPGVGYAERNGGAYRYVPV</sequence>
<keyword evidence="3" id="KW-0378">Hydrolase</keyword>
<gene>
    <name evidence="7" type="ORF">SAMN05444169_3262</name>
</gene>
<dbReference type="InterPro" id="IPR051013">
    <property type="entry name" value="MBL_superfamily_lactonases"/>
</dbReference>
<dbReference type="RefSeq" id="WP_079566832.1">
    <property type="nucleotide sequence ID" value="NZ_LT670818.1"/>
</dbReference>
<feature type="domain" description="Metallo-beta-lactamase" evidence="6">
    <location>
        <begin position="76"/>
        <end position="279"/>
    </location>
</feature>
<dbReference type="Proteomes" id="UP000190675">
    <property type="component" value="Chromosome I"/>
</dbReference>
<dbReference type="CDD" id="cd07720">
    <property type="entry name" value="OPHC2-like_MBL-fold"/>
    <property type="match status" value="1"/>
</dbReference>
<name>A0A1M5L4T6_9BRAD</name>
<protein>
    <submittedName>
        <fullName evidence="7">Glyoxylase, beta-lactamase superfamily II</fullName>
    </submittedName>
</protein>
<dbReference type="SUPFAM" id="SSF56281">
    <property type="entry name" value="Metallo-hydrolase/oxidoreductase"/>
    <property type="match status" value="1"/>
</dbReference>
<dbReference type="PANTHER" id="PTHR42978">
    <property type="entry name" value="QUORUM-QUENCHING LACTONASE YTNP-RELATED-RELATED"/>
    <property type="match status" value="1"/>
</dbReference>